<feature type="transmembrane region" description="Helical" evidence="9">
    <location>
        <begin position="6"/>
        <end position="37"/>
    </location>
</feature>
<evidence type="ECO:0000256" key="4">
    <source>
        <dbReference type="ARBA" id="ARBA00022989"/>
    </source>
</evidence>
<evidence type="ECO:0000256" key="2">
    <source>
        <dbReference type="ARBA" id="ARBA00022692"/>
    </source>
</evidence>
<feature type="transmembrane region" description="Helical" evidence="9">
    <location>
        <begin position="119"/>
        <end position="138"/>
    </location>
</feature>
<dbReference type="OrthoDB" id="9798188at2"/>
<evidence type="ECO:0000256" key="6">
    <source>
        <dbReference type="ARBA" id="ARBA00023136"/>
    </source>
</evidence>
<protein>
    <recommendedName>
        <fullName evidence="14">Hemolysin</fullName>
    </recommendedName>
</protein>
<dbReference type="InterPro" id="IPR002550">
    <property type="entry name" value="CNNM"/>
</dbReference>
<dbReference type="InterPro" id="IPR044751">
    <property type="entry name" value="Ion_transp-like_CBS"/>
</dbReference>
<gene>
    <name evidence="12" type="ORF">GARC_3441</name>
</gene>
<dbReference type="STRING" id="493475.GARC_3441"/>
<evidence type="ECO:0000313" key="12">
    <source>
        <dbReference type="EMBL" id="GAC20396.1"/>
    </source>
</evidence>
<feature type="domain" description="CBS" evidence="10">
    <location>
        <begin position="198"/>
        <end position="259"/>
    </location>
</feature>
<dbReference type="Pfam" id="PF01595">
    <property type="entry name" value="CNNM"/>
    <property type="match status" value="1"/>
</dbReference>
<keyword evidence="4 8" id="KW-1133">Transmembrane helix</keyword>
<dbReference type="PANTHER" id="PTHR22777:SF4">
    <property type="entry name" value="UPF0053 PROTEIN SLL1254"/>
    <property type="match status" value="1"/>
</dbReference>
<sequence>MFLLFLYIFIALGFSFICSIAEAVILSISSAYISVLVKSGHPSGALLKKQVSDINRPLAAILSLNTIAHTMGAAGAGAQAAVVFGDAYLGIASAVLTLLILVFSEIIPKTLGATYWRKLAPATAYFLKYLIIILWPLVQMAQKMTSRMHDESPLIGLNRDELSAMTALSFEEGQIAAREATVMQNLLSLKHLKVRQAMTHRTVVFSLPDTMTVAEFLDKHAEVSFSRIPIYEDGDPEKISGYVLKSDLLLAYARGNTARALKTYQKDMVTILSSMSLAKAFAPLHSQRGNMLLIVDEYGGLEGVLTVEDLVESLFGIDIIDESDQVVSMRKLARIMAKRREKKRLRKYEKPNR</sequence>
<evidence type="ECO:0000259" key="11">
    <source>
        <dbReference type="PROSITE" id="PS51846"/>
    </source>
</evidence>
<evidence type="ECO:0000259" key="10">
    <source>
        <dbReference type="PROSITE" id="PS51371"/>
    </source>
</evidence>
<keyword evidence="5 7" id="KW-0129">CBS domain</keyword>
<dbReference type="Proteomes" id="UP000006327">
    <property type="component" value="Unassembled WGS sequence"/>
</dbReference>
<organism evidence="12 13">
    <name type="scientific">Paraglaciecola arctica BSs20135</name>
    <dbReference type="NCBI Taxonomy" id="493475"/>
    <lineage>
        <taxon>Bacteria</taxon>
        <taxon>Pseudomonadati</taxon>
        <taxon>Pseudomonadota</taxon>
        <taxon>Gammaproteobacteria</taxon>
        <taxon>Alteromonadales</taxon>
        <taxon>Alteromonadaceae</taxon>
        <taxon>Paraglaciecola</taxon>
    </lineage>
</organism>
<feature type="transmembrane region" description="Helical" evidence="9">
    <location>
        <begin position="87"/>
        <end position="107"/>
    </location>
</feature>
<dbReference type="eggNOG" id="COG1253">
    <property type="taxonomic scope" value="Bacteria"/>
</dbReference>
<dbReference type="CDD" id="cd04590">
    <property type="entry name" value="CBS_pair_CorC_HlyC_assoc"/>
    <property type="match status" value="1"/>
</dbReference>
<keyword evidence="2 8" id="KW-0812">Transmembrane</keyword>
<feature type="domain" description="CBS" evidence="10">
    <location>
        <begin position="264"/>
        <end position="322"/>
    </location>
</feature>
<evidence type="ECO:0000313" key="13">
    <source>
        <dbReference type="Proteomes" id="UP000006327"/>
    </source>
</evidence>
<dbReference type="GO" id="GO:0005886">
    <property type="term" value="C:plasma membrane"/>
    <property type="evidence" value="ECO:0007669"/>
    <property type="project" value="TreeGrafter"/>
</dbReference>
<dbReference type="Gene3D" id="3.10.580.10">
    <property type="entry name" value="CBS-domain"/>
    <property type="match status" value="1"/>
</dbReference>
<feature type="domain" description="CNNM transmembrane" evidence="11">
    <location>
        <begin position="1"/>
        <end position="179"/>
    </location>
</feature>
<dbReference type="PANTHER" id="PTHR22777">
    <property type="entry name" value="HEMOLYSIN-RELATED"/>
    <property type="match status" value="1"/>
</dbReference>
<comment type="caution">
    <text evidence="12">The sequence shown here is derived from an EMBL/GenBank/DDBJ whole genome shotgun (WGS) entry which is preliminary data.</text>
</comment>
<dbReference type="AlphaFoldDB" id="K6Y8Z1"/>
<keyword evidence="13" id="KW-1185">Reference proteome</keyword>
<dbReference type="RefSeq" id="WP_007622278.1">
    <property type="nucleotide sequence ID" value="NZ_BAEO01000052.1"/>
</dbReference>
<reference evidence="12 13" key="1">
    <citation type="journal article" date="2017" name="Antonie Van Leeuwenhoek">
        <title>Rhizobium rhizosphaerae sp. nov., a novel species isolated from rice rhizosphere.</title>
        <authorList>
            <person name="Zhao J.J."/>
            <person name="Zhang J."/>
            <person name="Zhang R.J."/>
            <person name="Zhang C.W."/>
            <person name="Yin H.Q."/>
            <person name="Zhang X.X."/>
        </authorList>
    </citation>
    <scope>NUCLEOTIDE SEQUENCE [LARGE SCALE GENOMIC DNA]</scope>
    <source>
        <strain evidence="12 13">BSs20135</strain>
    </source>
</reference>
<comment type="subcellular location">
    <subcellularLocation>
        <location evidence="1">Membrane</location>
        <topology evidence="1">Multi-pass membrane protein</topology>
    </subcellularLocation>
</comment>
<dbReference type="EMBL" id="BAEO01000052">
    <property type="protein sequence ID" value="GAC20396.1"/>
    <property type="molecule type" value="Genomic_DNA"/>
</dbReference>
<evidence type="ECO:0000256" key="8">
    <source>
        <dbReference type="PROSITE-ProRule" id="PRU01193"/>
    </source>
</evidence>
<evidence type="ECO:0000256" key="5">
    <source>
        <dbReference type="ARBA" id="ARBA00023122"/>
    </source>
</evidence>
<accession>K6Y8Z1</accession>
<dbReference type="InterPro" id="IPR000644">
    <property type="entry name" value="CBS_dom"/>
</dbReference>
<evidence type="ECO:0000256" key="3">
    <source>
        <dbReference type="ARBA" id="ARBA00022737"/>
    </source>
</evidence>
<dbReference type="SUPFAM" id="SSF54631">
    <property type="entry name" value="CBS-domain pair"/>
    <property type="match status" value="1"/>
</dbReference>
<evidence type="ECO:0000256" key="1">
    <source>
        <dbReference type="ARBA" id="ARBA00004141"/>
    </source>
</evidence>
<dbReference type="PROSITE" id="PS51846">
    <property type="entry name" value="CNNM"/>
    <property type="match status" value="1"/>
</dbReference>
<dbReference type="InterPro" id="IPR046342">
    <property type="entry name" value="CBS_dom_sf"/>
</dbReference>
<name>K6Y8Z1_9ALTE</name>
<evidence type="ECO:0000256" key="7">
    <source>
        <dbReference type="PROSITE-ProRule" id="PRU00703"/>
    </source>
</evidence>
<keyword evidence="6 8" id="KW-0472">Membrane</keyword>
<evidence type="ECO:0008006" key="14">
    <source>
        <dbReference type="Google" id="ProtNLM"/>
    </source>
</evidence>
<proteinExistence type="predicted"/>
<keyword evidence="3" id="KW-0677">Repeat</keyword>
<dbReference type="PROSITE" id="PS51371">
    <property type="entry name" value="CBS"/>
    <property type="match status" value="2"/>
</dbReference>
<evidence type="ECO:0000256" key="9">
    <source>
        <dbReference type="SAM" id="Phobius"/>
    </source>
</evidence>
<dbReference type="Pfam" id="PF00571">
    <property type="entry name" value="CBS"/>
    <property type="match status" value="1"/>
</dbReference>